<name>A0A0F5FGR1_9HYPH</name>
<dbReference type="GO" id="GO:0046872">
    <property type="term" value="F:metal ion binding"/>
    <property type="evidence" value="ECO:0007669"/>
    <property type="project" value="UniProtKB-KW"/>
</dbReference>
<dbReference type="PATRIC" id="fig|429727.3.peg.2371"/>
<feature type="binding site" evidence="2">
    <location>
        <position position="39"/>
    </location>
    <ligand>
        <name>Fe cation</name>
        <dbReference type="ChEBI" id="CHEBI:24875"/>
        <label>1</label>
    </ligand>
</feature>
<keyword evidence="2" id="KW-0479">Metal-binding</keyword>
<accession>A0A0F5FGR1</accession>
<dbReference type="OrthoDB" id="9801109at2"/>
<evidence type="ECO:0000256" key="1">
    <source>
        <dbReference type="PIRSR" id="PIRSR004789-50"/>
    </source>
</evidence>
<feature type="binding site" evidence="2">
    <location>
        <position position="39"/>
    </location>
    <ligand>
        <name>Fe cation</name>
        <dbReference type="ChEBI" id="CHEBI:24875"/>
        <label>2</label>
    </ligand>
</feature>
<feature type="binding site" evidence="2">
    <location>
        <position position="153"/>
    </location>
    <ligand>
        <name>Fe cation</name>
        <dbReference type="ChEBI" id="CHEBI:24875"/>
        <label>2</label>
    </ligand>
</feature>
<dbReference type="PIRSF" id="PIRSF004789">
    <property type="entry name" value="DR1281"/>
    <property type="match status" value="1"/>
</dbReference>
<dbReference type="RefSeq" id="WP_046105426.1">
    <property type="nucleotide sequence ID" value="NZ_JZEY01000061.1"/>
</dbReference>
<dbReference type="Proteomes" id="UP000033649">
    <property type="component" value="Unassembled WGS sequence"/>
</dbReference>
<evidence type="ECO:0000313" key="3">
    <source>
        <dbReference type="EMBL" id="KKB07397.1"/>
    </source>
</evidence>
<dbReference type="GO" id="GO:0004113">
    <property type="term" value="F:2',3'-cyclic-nucleotide 3'-phosphodiesterase activity"/>
    <property type="evidence" value="ECO:0007669"/>
    <property type="project" value="TreeGrafter"/>
</dbReference>
<dbReference type="InterPro" id="IPR029052">
    <property type="entry name" value="Metallo-depent_PP-like"/>
</dbReference>
<reference evidence="3 4" key="1">
    <citation type="submission" date="2015-03" db="EMBL/GenBank/DDBJ databases">
        <authorList>
            <person name="Hassan Y."/>
            <person name="Lepp D."/>
            <person name="Li X.-Z."/>
            <person name="Zhou T."/>
        </authorList>
    </citation>
    <scope>NUCLEOTIDE SEQUENCE [LARGE SCALE GENOMIC DNA]</scope>
    <source>
        <strain evidence="3 4">IPL18</strain>
    </source>
</reference>
<dbReference type="EMBL" id="JZEY01000061">
    <property type="protein sequence ID" value="KKB07397.1"/>
    <property type="molecule type" value="Genomic_DNA"/>
</dbReference>
<feature type="active site" description="Proton donor" evidence="1">
    <location>
        <position position="68"/>
    </location>
</feature>
<dbReference type="Gene3D" id="3.60.21.10">
    <property type="match status" value="1"/>
</dbReference>
<dbReference type="SUPFAM" id="SSF56300">
    <property type="entry name" value="Metallo-dependent phosphatases"/>
    <property type="match status" value="1"/>
</dbReference>
<gene>
    <name evidence="3" type="ORF">VE26_11515</name>
</gene>
<dbReference type="InterPro" id="IPR005235">
    <property type="entry name" value="YmdB-like"/>
</dbReference>
<evidence type="ECO:0000256" key="2">
    <source>
        <dbReference type="PIRSR" id="PIRSR004789-51"/>
    </source>
</evidence>
<sequence length="274" mass="29272">MRLLFLGDVMGRSGRDGVTERLPGLIAQHRFDFVVVNGENASHGKGLIESHFQALRDAGADIVTLGDHAFDQREALTYIEREPTLIRPINYPPGTPGRGAMMVEGRNGHRVLVVNALGRVFMPPIDDPFRAVEAAIADAPLGEVADAVIVDFHTEATSEIQAMGHFLDGRASLVVGTHTHLPTADHRVLKGGTAFMADAGMCGDFDSIIGTDTDEPLNRFLTGIPNGRFSPAEGEATLCGVAVETDPRTGLALYVAPLRLGGVLAQAMPDFPTR</sequence>
<feature type="binding site" evidence="2">
    <location>
        <position position="180"/>
    </location>
    <ligand>
        <name>Fe cation</name>
        <dbReference type="ChEBI" id="CHEBI:24875"/>
        <label>1</label>
    </ligand>
</feature>
<dbReference type="AlphaFoldDB" id="A0A0F5FGR1"/>
<dbReference type="PANTHER" id="PTHR36303:SF1">
    <property type="entry name" value="2',3'-CYCLIC-NUCLEOTIDE 2'-PHOSPHODIESTERASE"/>
    <property type="match status" value="1"/>
</dbReference>
<evidence type="ECO:0000313" key="4">
    <source>
        <dbReference type="Proteomes" id="UP000033649"/>
    </source>
</evidence>
<keyword evidence="4" id="KW-1185">Reference proteome</keyword>
<feature type="binding site" evidence="2">
    <location>
        <position position="67"/>
    </location>
    <ligand>
        <name>Fe cation</name>
        <dbReference type="ChEBI" id="CHEBI:24875"/>
        <label>2</label>
    </ligand>
</feature>
<dbReference type="PANTHER" id="PTHR36303">
    <property type="entry name" value="2',3'-CYCLIC-NUCLEOTIDE 2'-PHOSPHODIESTERASE"/>
    <property type="match status" value="1"/>
</dbReference>
<dbReference type="Pfam" id="PF13277">
    <property type="entry name" value="YmdB"/>
    <property type="match status" value="1"/>
</dbReference>
<feature type="binding site" evidence="2">
    <location>
        <position position="40"/>
    </location>
    <ligand>
        <name>Fe cation</name>
        <dbReference type="ChEBI" id="CHEBI:24875"/>
        <label>1</label>
    </ligand>
</feature>
<organism evidence="3 4">
    <name type="scientific">Devosia chinhatensis</name>
    <dbReference type="NCBI Taxonomy" id="429727"/>
    <lineage>
        <taxon>Bacteria</taxon>
        <taxon>Pseudomonadati</taxon>
        <taxon>Pseudomonadota</taxon>
        <taxon>Alphaproteobacteria</taxon>
        <taxon>Hyphomicrobiales</taxon>
        <taxon>Devosiaceae</taxon>
        <taxon>Devosia</taxon>
    </lineage>
</organism>
<protein>
    <submittedName>
        <fullName evidence="3">Metallophosphoesterase</fullName>
    </submittedName>
</protein>
<feature type="binding site" evidence="2">
    <location>
        <position position="8"/>
    </location>
    <ligand>
        <name>Fe cation</name>
        <dbReference type="ChEBI" id="CHEBI:24875"/>
        <label>1</label>
    </ligand>
</feature>
<comment type="caution">
    <text evidence="3">The sequence shown here is derived from an EMBL/GenBank/DDBJ whole genome shotgun (WGS) entry which is preliminary data.</text>
</comment>
<feature type="binding site" evidence="2">
    <location>
        <position position="178"/>
    </location>
    <ligand>
        <name>Fe cation</name>
        <dbReference type="ChEBI" id="CHEBI:24875"/>
        <label>2</label>
    </ligand>
</feature>
<proteinExistence type="predicted"/>
<dbReference type="STRING" id="429727.VE26_11515"/>